<evidence type="ECO:0000313" key="2">
    <source>
        <dbReference type="Ensembl" id="ENSPMEP00000024604.1"/>
    </source>
</evidence>
<protein>
    <recommendedName>
        <fullName evidence="1">Fibronectin type-III domain-containing protein</fullName>
    </recommendedName>
</protein>
<dbReference type="Gene3D" id="2.60.40.10">
    <property type="entry name" value="Immunoglobulins"/>
    <property type="match status" value="1"/>
</dbReference>
<accession>A0A3B3YBA0</accession>
<organism evidence="2 3">
    <name type="scientific">Poecilia mexicana</name>
    <dbReference type="NCBI Taxonomy" id="48701"/>
    <lineage>
        <taxon>Eukaryota</taxon>
        <taxon>Metazoa</taxon>
        <taxon>Chordata</taxon>
        <taxon>Craniata</taxon>
        <taxon>Vertebrata</taxon>
        <taxon>Euteleostomi</taxon>
        <taxon>Actinopterygii</taxon>
        <taxon>Neopterygii</taxon>
        <taxon>Teleostei</taxon>
        <taxon>Neoteleostei</taxon>
        <taxon>Acanthomorphata</taxon>
        <taxon>Ovalentaria</taxon>
        <taxon>Atherinomorphae</taxon>
        <taxon>Cyprinodontiformes</taxon>
        <taxon>Poeciliidae</taxon>
        <taxon>Poeciliinae</taxon>
        <taxon>Poecilia</taxon>
    </lineage>
</organism>
<dbReference type="PROSITE" id="PS50853">
    <property type="entry name" value="FN3"/>
    <property type="match status" value="1"/>
</dbReference>
<evidence type="ECO:0000259" key="1">
    <source>
        <dbReference type="PROSITE" id="PS50853"/>
    </source>
</evidence>
<keyword evidence="3" id="KW-1185">Reference proteome</keyword>
<dbReference type="Ensembl" id="ENSPMET00000007211.1">
    <property type="protein sequence ID" value="ENSPMEP00000024604.1"/>
    <property type="gene ID" value="ENSPMEG00000007002.1"/>
</dbReference>
<dbReference type="Pfam" id="PF00041">
    <property type="entry name" value="fn3"/>
    <property type="match status" value="1"/>
</dbReference>
<dbReference type="AlphaFoldDB" id="A0A3B3YBA0"/>
<dbReference type="STRING" id="48701.ENSPMEP00000024604"/>
<dbReference type="InterPro" id="IPR013783">
    <property type="entry name" value="Ig-like_fold"/>
</dbReference>
<dbReference type="CDD" id="cd00063">
    <property type="entry name" value="FN3"/>
    <property type="match status" value="1"/>
</dbReference>
<dbReference type="SUPFAM" id="SSF49265">
    <property type="entry name" value="Fibronectin type III"/>
    <property type="match status" value="1"/>
</dbReference>
<reference evidence="2" key="1">
    <citation type="submission" date="2025-08" db="UniProtKB">
        <authorList>
            <consortium name="Ensembl"/>
        </authorList>
    </citation>
    <scope>IDENTIFICATION</scope>
</reference>
<evidence type="ECO:0000313" key="3">
    <source>
        <dbReference type="Proteomes" id="UP000261480"/>
    </source>
</evidence>
<dbReference type="Proteomes" id="UP000261480">
    <property type="component" value="Unplaced"/>
</dbReference>
<dbReference type="InterPro" id="IPR003961">
    <property type="entry name" value="FN3_dom"/>
</dbReference>
<sequence length="157" mass="17932">MLGPIVASSANPHYLSLYWNILSGHFDGFVVQVSDSEQQSDTLEFRLPSEARNITIPNLMDDTGYDIEVYGISHGRRTPSMFVHAVTGTKYFTDIHYFKKFSKVWLNPKMHSEPNGHALPAAVYFFLYVDAVFRRHLLPSLRLPQHCCIVELKTVNT</sequence>
<feature type="domain" description="Fibronectin type-III" evidence="1">
    <location>
        <begin position="1"/>
        <end position="92"/>
    </location>
</feature>
<proteinExistence type="predicted"/>
<reference evidence="2" key="2">
    <citation type="submission" date="2025-09" db="UniProtKB">
        <authorList>
            <consortium name="Ensembl"/>
        </authorList>
    </citation>
    <scope>IDENTIFICATION</scope>
</reference>
<name>A0A3B3YBA0_9TELE</name>
<dbReference type="InterPro" id="IPR036116">
    <property type="entry name" value="FN3_sf"/>
</dbReference>